<sequence length="114" mass="12882">MQCNVLTVGAPTRTPARRCEPENESLLASTCIHAQTAVHPYYTPLKSHICTGVQAPFPEWDLLRALEPKRILEPQFESPEFMELSLSPEVSSTFSIILRQLSLRDVLRSIKPSY</sequence>
<proteinExistence type="predicted"/>
<evidence type="ECO:0000313" key="1">
    <source>
        <dbReference type="Proteomes" id="UP000095287"/>
    </source>
</evidence>
<keyword evidence="1" id="KW-1185">Reference proteome</keyword>
<dbReference type="Proteomes" id="UP000095287">
    <property type="component" value="Unplaced"/>
</dbReference>
<organism evidence="1 2">
    <name type="scientific">Steinernema glaseri</name>
    <dbReference type="NCBI Taxonomy" id="37863"/>
    <lineage>
        <taxon>Eukaryota</taxon>
        <taxon>Metazoa</taxon>
        <taxon>Ecdysozoa</taxon>
        <taxon>Nematoda</taxon>
        <taxon>Chromadorea</taxon>
        <taxon>Rhabditida</taxon>
        <taxon>Tylenchina</taxon>
        <taxon>Panagrolaimomorpha</taxon>
        <taxon>Strongyloidoidea</taxon>
        <taxon>Steinernematidae</taxon>
        <taxon>Steinernema</taxon>
    </lineage>
</organism>
<dbReference type="WBParaSite" id="L893_g10783.t1">
    <property type="protein sequence ID" value="L893_g10783.t1"/>
    <property type="gene ID" value="L893_g10783"/>
</dbReference>
<dbReference type="AlphaFoldDB" id="A0A1I7XYI4"/>
<accession>A0A1I7XYI4</accession>
<name>A0A1I7XYI4_9BILA</name>
<reference evidence="2" key="1">
    <citation type="submission" date="2016-11" db="UniProtKB">
        <authorList>
            <consortium name="WormBaseParasite"/>
        </authorList>
    </citation>
    <scope>IDENTIFICATION</scope>
</reference>
<protein>
    <submittedName>
        <fullName evidence="2">F-box domain-containing protein</fullName>
    </submittedName>
</protein>
<evidence type="ECO:0000313" key="2">
    <source>
        <dbReference type="WBParaSite" id="L893_g10783.t1"/>
    </source>
</evidence>